<evidence type="ECO:0000313" key="3">
    <source>
        <dbReference type="Proteomes" id="UP000825935"/>
    </source>
</evidence>
<comment type="caution">
    <text evidence="2">The sequence shown here is derived from an EMBL/GenBank/DDBJ whole genome shotgun (WGS) entry which is preliminary data.</text>
</comment>
<evidence type="ECO:0000313" key="2">
    <source>
        <dbReference type="EMBL" id="KAH7302672.1"/>
    </source>
</evidence>
<dbReference type="InterPro" id="IPR004274">
    <property type="entry name" value="FCP1_dom"/>
</dbReference>
<dbReference type="SUPFAM" id="SSF56784">
    <property type="entry name" value="HAD-like"/>
    <property type="match status" value="1"/>
</dbReference>
<keyword evidence="3" id="KW-1185">Reference proteome</keyword>
<dbReference type="InterPro" id="IPR023214">
    <property type="entry name" value="HAD_sf"/>
</dbReference>
<feature type="domain" description="FCP1 homology" evidence="1">
    <location>
        <begin position="159"/>
        <end position="243"/>
    </location>
</feature>
<sequence>MHDVESTHIDFHSGLDGMIENVLDPVSSSDIHLASHNSVVDQPISYHHIPSTTATKDSLTSSASQCQATTEVEHKDAQKEKKLNKVSVSTQIDPISTQTCPISTQTSLIATTIEQNVSVSTQTNPVLVFTPKGNQEPKQILGKSKKRKRLDHAFLDNNAFLQWCLEHFNVWIWSAFDLEEVNKCIDTIFSMFKRKFMDIWGRDRCFWNFSIHFKKLAHFWDKNVEYGPDNTLIIDTIVYKLFYNIRRCCLMLPKMKISERLNYLSGTLCDQLWKWLIAPNCIEYADFISRLIPLDEESLSIYHGIHRDHNRDYRHNRDYKHN</sequence>
<dbReference type="EMBL" id="CM035428">
    <property type="protein sequence ID" value="KAH7302672.1"/>
    <property type="molecule type" value="Genomic_DNA"/>
</dbReference>
<proteinExistence type="predicted"/>
<dbReference type="OrthoDB" id="1711508at2759"/>
<organism evidence="2 3">
    <name type="scientific">Ceratopteris richardii</name>
    <name type="common">Triangle waterfern</name>
    <dbReference type="NCBI Taxonomy" id="49495"/>
    <lineage>
        <taxon>Eukaryota</taxon>
        <taxon>Viridiplantae</taxon>
        <taxon>Streptophyta</taxon>
        <taxon>Embryophyta</taxon>
        <taxon>Tracheophyta</taxon>
        <taxon>Polypodiopsida</taxon>
        <taxon>Polypodiidae</taxon>
        <taxon>Polypodiales</taxon>
        <taxon>Pteridineae</taxon>
        <taxon>Pteridaceae</taxon>
        <taxon>Parkerioideae</taxon>
        <taxon>Ceratopteris</taxon>
    </lineage>
</organism>
<protein>
    <recommendedName>
        <fullName evidence="1">FCP1 homology domain-containing protein</fullName>
    </recommendedName>
</protein>
<dbReference type="InterPro" id="IPR036412">
    <property type="entry name" value="HAD-like_sf"/>
</dbReference>
<gene>
    <name evidence="2" type="ORF">KP509_23G082100</name>
</gene>
<evidence type="ECO:0000259" key="1">
    <source>
        <dbReference type="Pfam" id="PF03031"/>
    </source>
</evidence>
<dbReference type="Proteomes" id="UP000825935">
    <property type="component" value="Chromosome 23"/>
</dbReference>
<dbReference type="Gene3D" id="3.40.50.1000">
    <property type="entry name" value="HAD superfamily/HAD-like"/>
    <property type="match status" value="1"/>
</dbReference>
<dbReference type="AlphaFoldDB" id="A0A8T2S2G1"/>
<reference evidence="2 3" key="1">
    <citation type="submission" date="2021-08" db="EMBL/GenBank/DDBJ databases">
        <title>WGS assembly of Ceratopteris richardii.</title>
        <authorList>
            <person name="Marchant D.B."/>
            <person name="Chen G."/>
            <person name="Jenkins J."/>
            <person name="Shu S."/>
            <person name="Leebens-Mack J."/>
            <person name="Grimwood J."/>
            <person name="Schmutz J."/>
            <person name="Soltis P."/>
            <person name="Soltis D."/>
            <person name="Chen Z.-H."/>
        </authorList>
    </citation>
    <scope>NUCLEOTIDE SEQUENCE [LARGE SCALE GENOMIC DNA]</scope>
    <source>
        <strain evidence="2">Whitten #5841</strain>
        <tissue evidence="2">Leaf</tissue>
    </source>
</reference>
<name>A0A8T2S2G1_CERRI</name>
<accession>A0A8T2S2G1</accession>
<dbReference type="Pfam" id="PF03031">
    <property type="entry name" value="NIF"/>
    <property type="match status" value="1"/>
</dbReference>